<comment type="caution">
    <text evidence="2">The sequence shown here is derived from an EMBL/GenBank/DDBJ whole genome shotgun (WGS) entry which is preliminary data.</text>
</comment>
<dbReference type="EMBL" id="JAJSOW010000108">
    <property type="protein sequence ID" value="KAI9153331.1"/>
    <property type="molecule type" value="Genomic_DNA"/>
</dbReference>
<name>A0AAD5NEJ1_ACENE</name>
<dbReference type="Proteomes" id="UP001064489">
    <property type="component" value="Chromosome 11"/>
</dbReference>
<feature type="region of interest" description="Disordered" evidence="1">
    <location>
        <begin position="18"/>
        <end position="46"/>
    </location>
</feature>
<feature type="region of interest" description="Disordered" evidence="1">
    <location>
        <begin position="66"/>
        <end position="98"/>
    </location>
</feature>
<proteinExistence type="predicted"/>
<evidence type="ECO:0000313" key="3">
    <source>
        <dbReference type="Proteomes" id="UP001064489"/>
    </source>
</evidence>
<keyword evidence="3" id="KW-1185">Reference proteome</keyword>
<evidence type="ECO:0000256" key="1">
    <source>
        <dbReference type="SAM" id="MobiDB-lite"/>
    </source>
</evidence>
<organism evidence="2 3">
    <name type="scientific">Acer negundo</name>
    <name type="common">Box elder</name>
    <dbReference type="NCBI Taxonomy" id="4023"/>
    <lineage>
        <taxon>Eukaryota</taxon>
        <taxon>Viridiplantae</taxon>
        <taxon>Streptophyta</taxon>
        <taxon>Embryophyta</taxon>
        <taxon>Tracheophyta</taxon>
        <taxon>Spermatophyta</taxon>
        <taxon>Magnoliopsida</taxon>
        <taxon>eudicotyledons</taxon>
        <taxon>Gunneridae</taxon>
        <taxon>Pentapetalae</taxon>
        <taxon>rosids</taxon>
        <taxon>malvids</taxon>
        <taxon>Sapindales</taxon>
        <taxon>Sapindaceae</taxon>
        <taxon>Hippocastanoideae</taxon>
        <taxon>Acereae</taxon>
        <taxon>Acer</taxon>
    </lineage>
</organism>
<sequence>MGLGPESPESLIKLKNWEVNNNNNNSNSNISKSRKVNKNKKKDGAADGEEIGCWVKFRLLENCMPSRSKVDSSMSTGTSTNYGKENTKGKCGMPPITSEDMDGVAVVKALAS</sequence>
<feature type="compositionally biased region" description="Basic residues" evidence="1">
    <location>
        <begin position="32"/>
        <end position="41"/>
    </location>
</feature>
<evidence type="ECO:0000313" key="2">
    <source>
        <dbReference type="EMBL" id="KAI9153331.1"/>
    </source>
</evidence>
<protein>
    <submittedName>
        <fullName evidence="2">Uncharacterized protein</fullName>
    </submittedName>
</protein>
<dbReference type="AlphaFoldDB" id="A0AAD5NEJ1"/>
<feature type="compositionally biased region" description="Low complexity" evidence="1">
    <location>
        <begin position="18"/>
        <end position="31"/>
    </location>
</feature>
<accession>A0AAD5NEJ1</accession>
<feature type="compositionally biased region" description="Polar residues" evidence="1">
    <location>
        <begin position="71"/>
        <end position="84"/>
    </location>
</feature>
<reference evidence="2" key="1">
    <citation type="journal article" date="2022" name="Plant J.">
        <title>Strategies of tolerance reflected in two North American maple genomes.</title>
        <authorList>
            <person name="McEvoy S.L."/>
            <person name="Sezen U.U."/>
            <person name="Trouern-Trend A."/>
            <person name="McMahon S.M."/>
            <person name="Schaberg P.G."/>
            <person name="Yang J."/>
            <person name="Wegrzyn J.L."/>
            <person name="Swenson N.G."/>
        </authorList>
    </citation>
    <scope>NUCLEOTIDE SEQUENCE</scope>
    <source>
        <strain evidence="2">91603</strain>
    </source>
</reference>
<gene>
    <name evidence="2" type="ORF">LWI28_009680</name>
</gene>
<reference evidence="2" key="2">
    <citation type="submission" date="2023-02" db="EMBL/GenBank/DDBJ databases">
        <authorList>
            <person name="Swenson N.G."/>
            <person name="Wegrzyn J.L."/>
            <person name="Mcevoy S.L."/>
        </authorList>
    </citation>
    <scope>NUCLEOTIDE SEQUENCE</scope>
    <source>
        <strain evidence="2">91603</strain>
        <tissue evidence="2">Leaf</tissue>
    </source>
</reference>